<accession>D3SM11</accession>
<dbReference type="CDD" id="cd07741">
    <property type="entry name" value="metallo-hydrolase-like_MBL-fold"/>
    <property type="match status" value="1"/>
</dbReference>
<dbReference type="STRING" id="638303.Thal_1159"/>
<protein>
    <submittedName>
        <fullName evidence="2">Beta-lactamase domain protein</fullName>
    </submittedName>
</protein>
<dbReference type="Proteomes" id="UP000002043">
    <property type="component" value="Chromosome"/>
</dbReference>
<sequence length="253" mass="28371">MKDRVLFLGTAGGRGSVFRFLRRSGGFLLQLRGVWIHVDPGPGAFVYLHQMGLDPRNIDIVVLSHLHLDHSADVNVVIEAASEGGKNRRVVLVAPRTALEGEDRVVLPYIRKERVGAEYVLEEGTEIKHAGISIRAVMKHRHHGVETYALLFDNRVLYVSCALYEDKMLDMYPKNVDVTIINTTLYKKSKYVEHLSVEDAKKIIGSVRPKLAVLTHFGYEILKNMDPQAIASEVEESTGIRTVSAYDGMEVIF</sequence>
<organism evidence="2 3">
    <name type="scientific">Thermocrinis albus (strain DSM 14484 / JCM 11386 / HI 11/12)</name>
    <dbReference type="NCBI Taxonomy" id="638303"/>
    <lineage>
        <taxon>Bacteria</taxon>
        <taxon>Pseudomonadati</taxon>
        <taxon>Aquificota</taxon>
        <taxon>Aquificia</taxon>
        <taxon>Aquificales</taxon>
        <taxon>Aquificaceae</taxon>
        <taxon>Thermocrinis</taxon>
    </lineage>
</organism>
<dbReference type="RefSeq" id="WP_012992197.1">
    <property type="nucleotide sequence ID" value="NC_013894.1"/>
</dbReference>
<evidence type="ECO:0000313" key="3">
    <source>
        <dbReference type="Proteomes" id="UP000002043"/>
    </source>
</evidence>
<dbReference type="EMBL" id="CP001931">
    <property type="protein sequence ID" value="ADC89791.1"/>
    <property type="molecule type" value="Genomic_DNA"/>
</dbReference>
<gene>
    <name evidence="2" type="ordered locus">Thal_1159</name>
</gene>
<dbReference type="SUPFAM" id="SSF56281">
    <property type="entry name" value="Metallo-hydrolase/oxidoreductase"/>
    <property type="match status" value="1"/>
</dbReference>
<dbReference type="Gene3D" id="3.60.15.10">
    <property type="entry name" value="Ribonuclease Z/Hydroxyacylglutathione hydrolase-like"/>
    <property type="match status" value="1"/>
</dbReference>
<evidence type="ECO:0000313" key="2">
    <source>
        <dbReference type="EMBL" id="ADC89791.1"/>
    </source>
</evidence>
<dbReference type="Pfam" id="PF12706">
    <property type="entry name" value="Lactamase_B_2"/>
    <property type="match status" value="1"/>
</dbReference>
<dbReference type="PANTHER" id="PTHR42663:SF6">
    <property type="entry name" value="HYDROLASE C777.06C-RELATED"/>
    <property type="match status" value="1"/>
</dbReference>
<dbReference type="OrthoDB" id="9800940at2"/>
<evidence type="ECO:0000259" key="1">
    <source>
        <dbReference type="Pfam" id="PF12706"/>
    </source>
</evidence>
<dbReference type="HOGENOM" id="CLU_074581_0_0_0"/>
<name>D3SM11_THEAH</name>
<proteinExistence type="predicted"/>
<dbReference type="KEGG" id="tal:Thal_1159"/>
<dbReference type="AlphaFoldDB" id="D3SM11"/>
<keyword evidence="3" id="KW-1185">Reference proteome</keyword>
<dbReference type="InterPro" id="IPR001279">
    <property type="entry name" value="Metallo-B-lactamas"/>
</dbReference>
<dbReference type="PANTHER" id="PTHR42663">
    <property type="entry name" value="HYDROLASE C777.06C-RELATED-RELATED"/>
    <property type="match status" value="1"/>
</dbReference>
<dbReference type="InterPro" id="IPR036866">
    <property type="entry name" value="RibonucZ/Hydroxyglut_hydro"/>
</dbReference>
<reference evidence="3" key="1">
    <citation type="journal article" date="2010" name="Stand. Genomic Sci.">
        <title>Complete genome sequence of Thermocrinis albus type strain (HI 11/12T).</title>
        <authorList>
            <person name="Wirth R."/>
            <person name="Sikorski J."/>
            <person name="Brambilla E."/>
            <person name="Misra M."/>
            <person name="Lapidus A."/>
            <person name="Copeland A."/>
            <person name="Nolan M."/>
            <person name="Lucas S."/>
            <person name="Chen F."/>
            <person name="Tice H."/>
            <person name="Cheng J.F."/>
            <person name="Han C."/>
            <person name="Detter J.C."/>
            <person name="Tapia R."/>
            <person name="Bruce D."/>
            <person name="Goodwin L."/>
            <person name="Pitluck S."/>
            <person name="Pati A."/>
            <person name="Anderson I."/>
            <person name="Ivanova N."/>
            <person name="Mavromatis K."/>
            <person name="Mikhailova N."/>
            <person name="Chen A."/>
            <person name="Palaniappan K."/>
            <person name="Bilek Y."/>
            <person name="Hader T."/>
            <person name="Land M."/>
            <person name="Hauser L."/>
            <person name="Chang Y.J."/>
            <person name="Jeffries C.D."/>
            <person name="Tindall B.J."/>
            <person name="Rohde M."/>
            <person name="Goker M."/>
            <person name="Bristow J."/>
            <person name="Eisen J.A."/>
            <person name="Markowitz V."/>
            <person name="Hugenholtz P."/>
            <person name="Kyrpides N.C."/>
            <person name="Klenk H.P."/>
        </authorList>
    </citation>
    <scope>NUCLEOTIDE SEQUENCE [LARGE SCALE GENOMIC DNA]</scope>
    <source>
        <strain evidence="3">DSM 14484 / JCM 11386 / HI 11/12</strain>
    </source>
</reference>
<feature type="domain" description="Metallo-beta-lactamase" evidence="1">
    <location>
        <begin position="35"/>
        <end position="217"/>
    </location>
</feature>
<dbReference type="eggNOG" id="COG1235">
    <property type="taxonomic scope" value="Bacteria"/>
</dbReference>